<evidence type="ECO:0000313" key="8">
    <source>
        <dbReference type="Proteomes" id="UP000095023"/>
    </source>
</evidence>
<comment type="subcellular location">
    <subcellularLocation>
        <location evidence="1">Membrane</location>
        <topology evidence="1">Multi-pass membrane protein</topology>
    </subcellularLocation>
</comment>
<keyword evidence="4 6" id="KW-1133">Transmembrane helix</keyword>
<dbReference type="EMBL" id="KV453841">
    <property type="protein sequence ID" value="ODV91558.1"/>
    <property type="molecule type" value="Genomic_DNA"/>
</dbReference>
<dbReference type="GO" id="GO:0006506">
    <property type="term" value="P:GPI anchor biosynthetic process"/>
    <property type="evidence" value="ECO:0007669"/>
    <property type="project" value="TreeGrafter"/>
</dbReference>
<dbReference type="PANTHER" id="PTHR13285:SF18">
    <property type="entry name" value="PROTEIN-CYSTEINE N-PALMITOYLTRANSFERASE RASP"/>
    <property type="match status" value="1"/>
</dbReference>
<feature type="transmembrane region" description="Helical" evidence="6">
    <location>
        <begin position="510"/>
        <end position="529"/>
    </location>
</feature>
<keyword evidence="8" id="KW-1185">Reference proteome</keyword>
<dbReference type="OrthoDB" id="420606at2759"/>
<dbReference type="GO" id="GO:0008374">
    <property type="term" value="F:O-acyltransferase activity"/>
    <property type="evidence" value="ECO:0007669"/>
    <property type="project" value="TreeGrafter"/>
</dbReference>
<evidence type="ECO:0000256" key="5">
    <source>
        <dbReference type="ARBA" id="ARBA00023136"/>
    </source>
</evidence>
<evidence type="ECO:0000256" key="2">
    <source>
        <dbReference type="ARBA" id="ARBA00010323"/>
    </source>
</evidence>
<feature type="transmembrane region" description="Helical" evidence="6">
    <location>
        <begin position="403"/>
        <end position="429"/>
    </location>
</feature>
<feature type="transmembrane region" description="Helical" evidence="6">
    <location>
        <begin position="38"/>
        <end position="55"/>
    </location>
</feature>
<feature type="transmembrane region" description="Helical" evidence="6">
    <location>
        <begin position="162"/>
        <end position="180"/>
    </location>
</feature>
<dbReference type="InterPro" id="IPR004299">
    <property type="entry name" value="MBOAT_fam"/>
</dbReference>
<feature type="transmembrane region" description="Helical" evidence="6">
    <location>
        <begin position="329"/>
        <end position="355"/>
    </location>
</feature>
<evidence type="ECO:0000256" key="3">
    <source>
        <dbReference type="ARBA" id="ARBA00022692"/>
    </source>
</evidence>
<dbReference type="PANTHER" id="PTHR13285">
    <property type="entry name" value="ACYLTRANSFERASE"/>
    <property type="match status" value="1"/>
</dbReference>
<sequence length="544" mass="63039">MDLFSVESLDDELIPENEKLQLIKSQAKPSRWKSYEFYFYYLVFLLAVPQMFIIARRATGPHNETYMYIDQRLIDGWFFGMRFDNSDTQYRAFRGNFPALAIVMALHQAARHLLKKYPRISFDIGFGAVFLIALHGINFLKILGLVYGGYCIATRPWSHGTIKWVSWIYGLTLIFLIDWYDGFSFKALFGLNIDHIVGGLLPSWAVHFNFAMLRMISFTMDYLEAQSSSDDIEKKIKDGVHISEKTRVSTPAQIKAYTFPALLAYVTYTPLYIAGPIITFNDYIYQINHPIPRNWVHIAKYAVRYIVCHLTMEILLHIIHPVATVKAGAWLAISGSEILMLAYFNLVVTWLKLLIPWRFFRLWAMVDGIVTPENMLRCMSNNYSAMAFWRSWHRSYNKWVLRYIYIPLGGSKNTLLNTLIVFTFVAFWHDVQLRLFIWGWLISLFILPEYIAHVIFPAKVWSKSPIYRHMCAVGSVFNIALMMTANTIGFVAGPDALESMLQTISSTSNLYLLIPTLFVCLFAGVQVMYEVRESEIRRGINLRF</sequence>
<feature type="transmembrane region" description="Helical" evidence="6">
    <location>
        <begin position="124"/>
        <end position="150"/>
    </location>
</feature>
<name>A0A1E4TIQ2_9ASCO</name>
<accession>A0A1E4TIQ2</accession>
<evidence type="ECO:0000313" key="7">
    <source>
        <dbReference type="EMBL" id="ODV91558.1"/>
    </source>
</evidence>
<evidence type="ECO:0000256" key="1">
    <source>
        <dbReference type="ARBA" id="ARBA00004141"/>
    </source>
</evidence>
<feature type="transmembrane region" description="Helical" evidence="6">
    <location>
        <begin position="470"/>
        <end position="490"/>
    </location>
</feature>
<reference evidence="8" key="1">
    <citation type="submission" date="2016-02" db="EMBL/GenBank/DDBJ databases">
        <title>Comparative genomics of biotechnologically important yeasts.</title>
        <authorList>
            <consortium name="DOE Joint Genome Institute"/>
            <person name="Riley R."/>
            <person name="Haridas S."/>
            <person name="Wolfe K.H."/>
            <person name="Lopes M.R."/>
            <person name="Hittinger C.T."/>
            <person name="Goker M."/>
            <person name="Salamov A."/>
            <person name="Wisecaver J."/>
            <person name="Long T.M."/>
            <person name="Aerts A.L."/>
            <person name="Barry K."/>
            <person name="Choi C."/>
            <person name="Clum A."/>
            <person name="Coughlan A.Y."/>
            <person name="Deshpande S."/>
            <person name="Douglass A.P."/>
            <person name="Hanson S.J."/>
            <person name="Klenk H.-P."/>
            <person name="Labutti K."/>
            <person name="Lapidus A."/>
            <person name="Lindquist E."/>
            <person name="Lipzen A."/>
            <person name="Meier-Kolthoff J.P."/>
            <person name="Ohm R.A."/>
            <person name="Otillar R.P."/>
            <person name="Pangilinan J."/>
            <person name="Peng Y."/>
            <person name="Rokas A."/>
            <person name="Rosa C.A."/>
            <person name="Scheuner C."/>
            <person name="Sibirny A.A."/>
            <person name="Slot J.C."/>
            <person name="Stielow J.B."/>
            <person name="Sun H."/>
            <person name="Kurtzman C.P."/>
            <person name="Blackwell M."/>
            <person name="Jeffries T.W."/>
            <person name="Grigoriev I.V."/>
        </authorList>
    </citation>
    <scope>NUCLEOTIDE SEQUENCE [LARGE SCALE GENOMIC DNA]</scope>
    <source>
        <strain evidence="8">NRRL Y-17796</strain>
    </source>
</reference>
<comment type="similarity">
    <text evidence="2">Belongs to the membrane-bound acyltransferase family.</text>
</comment>
<dbReference type="Proteomes" id="UP000095023">
    <property type="component" value="Unassembled WGS sequence"/>
</dbReference>
<feature type="transmembrane region" description="Helical" evidence="6">
    <location>
        <begin position="302"/>
        <end position="323"/>
    </location>
</feature>
<dbReference type="InterPro" id="IPR051085">
    <property type="entry name" value="MB_O-acyltransferase"/>
</dbReference>
<feature type="transmembrane region" description="Helical" evidence="6">
    <location>
        <begin position="435"/>
        <end position="458"/>
    </location>
</feature>
<keyword evidence="5 6" id="KW-0472">Membrane</keyword>
<dbReference type="GO" id="GO:0016020">
    <property type="term" value="C:membrane"/>
    <property type="evidence" value="ECO:0007669"/>
    <property type="project" value="UniProtKB-SubCell"/>
</dbReference>
<dbReference type="Pfam" id="PF03062">
    <property type="entry name" value="MBOAT"/>
    <property type="match status" value="1"/>
</dbReference>
<organism evidence="7 8">
    <name type="scientific">Tortispora caseinolytica NRRL Y-17796</name>
    <dbReference type="NCBI Taxonomy" id="767744"/>
    <lineage>
        <taxon>Eukaryota</taxon>
        <taxon>Fungi</taxon>
        <taxon>Dikarya</taxon>
        <taxon>Ascomycota</taxon>
        <taxon>Saccharomycotina</taxon>
        <taxon>Trigonopsidomycetes</taxon>
        <taxon>Trigonopsidales</taxon>
        <taxon>Trigonopsidaceae</taxon>
        <taxon>Tortispora</taxon>
    </lineage>
</organism>
<protein>
    <submittedName>
        <fullName evidence="7">Uncharacterized protein</fullName>
    </submittedName>
</protein>
<dbReference type="AlphaFoldDB" id="A0A1E4TIQ2"/>
<proteinExistence type="inferred from homology"/>
<dbReference type="GO" id="GO:0005783">
    <property type="term" value="C:endoplasmic reticulum"/>
    <property type="evidence" value="ECO:0007669"/>
    <property type="project" value="TreeGrafter"/>
</dbReference>
<keyword evidence="3 6" id="KW-0812">Transmembrane</keyword>
<gene>
    <name evidence="7" type="ORF">CANCADRAFT_123</name>
</gene>
<evidence type="ECO:0000256" key="4">
    <source>
        <dbReference type="ARBA" id="ARBA00022989"/>
    </source>
</evidence>
<evidence type="ECO:0000256" key="6">
    <source>
        <dbReference type="SAM" id="Phobius"/>
    </source>
</evidence>